<dbReference type="PRINTS" id="PR00475">
    <property type="entry name" value="HEXOKINASE"/>
</dbReference>
<dbReference type="UniPathway" id="UPA00242"/>
<dbReference type="PANTHER" id="PTHR19443:SF16">
    <property type="entry name" value="HEXOKINASE TYPE 1-RELATED"/>
    <property type="match status" value="1"/>
</dbReference>
<dbReference type="GO" id="GO:0006006">
    <property type="term" value="P:glucose metabolic process"/>
    <property type="evidence" value="ECO:0007669"/>
    <property type="project" value="TreeGrafter"/>
</dbReference>
<dbReference type="CDD" id="cd24019">
    <property type="entry name" value="ASKHA_NBD_HK_meta"/>
    <property type="match status" value="1"/>
</dbReference>
<evidence type="ECO:0000259" key="15">
    <source>
        <dbReference type="Pfam" id="PF00349"/>
    </source>
</evidence>
<dbReference type="Proteomes" id="UP000504634">
    <property type="component" value="Unplaced"/>
</dbReference>
<dbReference type="PROSITE" id="PS51748">
    <property type="entry name" value="HEXOKINASE_2"/>
    <property type="match status" value="1"/>
</dbReference>
<keyword evidence="17" id="KW-1185">Reference proteome</keyword>
<protein>
    <recommendedName>
        <fullName evidence="14">Phosphotransferase</fullName>
        <ecNumber evidence="14">2.7.1.-</ecNumber>
    </recommendedName>
</protein>
<keyword evidence="5 14" id="KW-0547">Nucleotide-binding</keyword>
<name>A0A6J2TGT4_DROLE</name>
<evidence type="ECO:0000256" key="10">
    <source>
        <dbReference type="ARBA" id="ARBA00047905"/>
    </source>
</evidence>
<keyword evidence="4 14" id="KW-0808">Transferase</keyword>
<dbReference type="GO" id="GO:0005536">
    <property type="term" value="F:D-glucose binding"/>
    <property type="evidence" value="ECO:0007669"/>
    <property type="project" value="InterPro"/>
</dbReference>
<comment type="catalytic activity">
    <reaction evidence="10">
        <text>D-fructose + ATP = D-fructose 6-phosphate + ADP + H(+)</text>
        <dbReference type="Rhea" id="RHEA:16125"/>
        <dbReference type="ChEBI" id="CHEBI:15378"/>
        <dbReference type="ChEBI" id="CHEBI:30616"/>
        <dbReference type="ChEBI" id="CHEBI:37721"/>
        <dbReference type="ChEBI" id="CHEBI:61527"/>
        <dbReference type="ChEBI" id="CHEBI:456216"/>
        <dbReference type="EC" id="2.7.1.1"/>
    </reaction>
    <physiologicalReaction direction="left-to-right" evidence="10">
        <dbReference type="Rhea" id="RHEA:16126"/>
    </physiologicalReaction>
</comment>
<dbReference type="GO" id="GO:0005829">
    <property type="term" value="C:cytosol"/>
    <property type="evidence" value="ECO:0007669"/>
    <property type="project" value="TreeGrafter"/>
</dbReference>
<comment type="catalytic activity">
    <reaction evidence="9">
        <text>a D-hexose + ATP = a D-hexose 6-phosphate + ADP + H(+)</text>
        <dbReference type="Rhea" id="RHEA:22740"/>
        <dbReference type="ChEBI" id="CHEBI:4194"/>
        <dbReference type="ChEBI" id="CHEBI:15378"/>
        <dbReference type="ChEBI" id="CHEBI:30616"/>
        <dbReference type="ChEBI" id="CHEBI:229467"/>
        <dbReference type="ChEBI" id="CHEBI:456216"/>
        <dbReference type="EC" id="2.7.1.1"/>
    </reaction>
    <physiologicalReaction direction="left-to-right" evidence="9">
        <dbReference type="Rhea" id="RHEA:22741"/>
    </physiologicalReaction>
</comment>
<dbReference type="GO" id="GO:0005524">
    <property type="term" value="F:ATP binding"/>
    <property type="evidence" value="ECO:0007669"/>
    <property type="project" value="UniProtKB-UniRule"/>
</dbReference>
<evidence type="ECO:0000259" key="16">
    <source>
        <dbReference type="Pfam" id="PF03727"/>
    </source>
</evidence>
<dbReference type="InterPro" id="IPR043129">
    <property type="entry name" value="ATPase_NBD"/>
</dbReference>
<evidence type="ECO:0000256" key="9">
    <source>
        <dbReference type="ARBA" id="ARBA00044613"/>
    </source>
</evidence>
<organism evidence="17 18">
    <name type="scientific">Drosophila lebanonensis</name>
    <name type="common">Fruit fly</name>
    <name type="synonym">Scaptodrosophila lebanonensis</name>
    <dbReference type="NCBI Taxonomy" id="7225"/>
    <lineage>
        <taxon>Eukaryota</taxon>
        <taxon>Metazoa</taxon>
        <taxon>Ecdysozoa</taxon>
        <taxon>Arthropoda</taxon>
        <taxon>Hexapoda</taxon>
        <taxon>Insecta</taxon>
        <taxon>Pterygota</taxon>
        <taxon>Neoptera</taxon>
        <taxon>Endopterygota</taxon>
        <taxon>Diptera</taxon>
        <taxon>Brachycera</taxon>
        <taxon>Muscomorpha</taxon>
        <taxon>Ephydroidea</taxon>
        <taxon>Drosophilidae</taxon>
        <taxon>Scaptodrosophila</taxon>
    </lineage>
</organism>
<dbReference type="PANTHER" id="PTHR19443">
    <property type="entry name" value="HEXOKINASE"/>
    <property type="match status" value="1"/>
</dbReference>
<evidence type="ECO:0000256" key="3">
    <source>
        <dbReference type="ARBA" id="ARBA00009225"/>
    </source>
</evidence>
<comment type="function">
    <text evidence="13">Catalyzes the phosphorylation of various hexoses to hexose 6-phosphate.</text>
</comment>
<comment type="pathway">
    <text evidence="2">Carbohydrate metabolism; hexose metabolism.</text>
</comment>
<evidence type="ECO:0000256" key="2">
    <source>
        <dbReference type="ARBA" id="ARBA00005028"/>
    </source>
</evidence>
<feature type="domain" description="Hexokinase N-terminal" evidence="15">
    <location>
        <begin position="12"/>
        <end position="205"/>
    </location>
</feature>
<dbReference type="InterPro" id="IPR001312">
    <property type="entry name" value="Hexokinase"/>
</dbReference>
<proteinExistence type="inferred from homology"/>
<dbReference type="GO" id="GO:0005739">
    <property type="term" value="C:mitochondrion"/>
    <property type="evidence" value="ECO:0007669"/>
    <property type="project" value="TreeGrafter"/>
</dbReference>
<dbReference type="AlphaFoldDB" id="A0A6J2TGT4"/>
<evidence type="ECO:0000313" key="17">
    <source>
        <dbReference type="Proteomes" id="UP000504634"/>
    </source>
</evidence>
<dbReference type="GO" id="GO:0004340">
    <property type="term" value="F:glucokinase activity"/>
    <property type="evidence" value="ECO:0007669"/>
    <property type="project" value="TreeGrafter"/>
</dbReference>
<dbReference type="InterPro" id="IPR022673">
    <property type="entry name" value="Hexokinase_C"/>
</dbReference>
<evidence type="ECO:0000256" key="11">
    <source>
        <dbReference type="ARBA" id="ARBA00048160"/>
    </source>
</evidence>
<dbReference type="OrthoDB" id="419537at2759"/>
<evidence type="ECO:0000256" key="12">
    <source>
        <dbReference type="ARBA" id="ARBA00050361"/>
    </source>
</evidence>
<dbReference type="GO" id="GO:0001678">
    <property type="term" value="P:intracellular glucose homeostasis"/>
    <property type="evidence" value="ECO:0007669"/>
    <property type="project" value="InterPro"/>
</dbReference>
<keyword evidence="8 14" id="KW-0324">Glycolysis</keyword>
<dbReference type="GO" id="GO:0008865">
    <property type="term" value="F:fructokinase activity"/>
    <property type="evidence" value="ECO:0007669"/>
    <property type="project" value="TreeGrafter"/>
</dbReference>
<dbReference type="GeneID" id="115625142"/>
<dbReference type="Pfam" id="PF03727">
    <property type="entry name" value="Hexokinase_2"/>
    <property type="match status" value="1"/>
</dbReference>
<evidence type="ECO:0000256" key="6">
    <source>
        <dbReference type="ARBA" id="ARBA00022777"/>
    </source>
</evidence>
<dbReference type="Gene3D" id="3.40.367.20">
    <property type="match status" value="1"/>
</dbReference>
<comment type="catalytic activity">
    <reaction evidence="11">
        <text>D-glucose + ATP = D-glucose 6-phosphate + ADP + H(+)</text>
        <dbReference type="Rhea" id="RHEA:17825"/>
        <dbReference type="ChEBI" id="CHEBI:4167"/>
        <dbReference type="ChEBI" id="CHEBI:15378"/>
        <dbReference type="ChEBI" id="CHEBI:30616"/>
        <dbReference type="ChEBI" id="CHEBI:61548"/>
        <dbReference type="ChEBI" id="CHEBI:456216"/>
        <dbReference type="EC" id="2.7.1.1"/>
    </reaction>
    <physiologicalReaction direction="left-to-right" evidence="11">
        <dbReference type="Rhea" id="RHEA:17826"/>
    </physiologicalReaction>
</comment>
<reference evidence="18" key="1">
    <citation type="submission" date="2025-08" db="UniProtKB">
        <authorList>
            <consortium name="RefSeq"/>
        </authorList>
    </citation>
    <scope>IDENTIFICATION</scope>
    <source>
        <strain evidence="18">11010-0011.00</strain>
        <tissue evidence="18">Whole body</tissue>
    </source>
</reference>
<evidence type="ECO:0000256" key="4">
    <source>
        <dbReference type="ARBA" id="ARBA00022679"/>
    </source>
</evidence>
<dbReference type="SUPFAM" id="SSF53067">
    <property type="entry name" value="Actin-like ATPase domain"/>
    <property type="match status" value="2"/>
</dbReference>
<evidence type="ECO:0000256" key="5">
    <source>
        <dbReference type="ARBA" id="ARBA00022741"/>
    </source>
</evidence>
<dbReference type="UniPathway" id="UPA00109">
    <property type="reaction ID" value="UER00180"/>
</dbReference>
<evidence type="ECO:0000256" key="14">
    <source>
        <dbReference type="RuleBase" id="RU362007"/>
    </source>
</evidence>
<comment type="catalytic activity">
    <reaction evidence="12">
        <text>D-mannose + ATP = D-mannose 6-phosphate + ADP + H(+)</text>
        <dbReference type="Rhea" id="RHEA:11028"/>
        <dbReference type="ChEBI" id="CHEBI:4208"/>
        <dbReference type="ChEBI" id="CHEBI:15378"/>
        <dbReference type="ChEBI" id="CHEBI:30616"/>
        <dbReference type="ChEBI" id="CHEBI:58735"/>
        <dbReference type="ChEBI" id="CHEBI:456216"/>
        <dbReference type="EC" id="2.7.1.1"/>
    </reaction>
    <physiologicalReaction direction="left-to-right" evidence="12">
        <dbReference type="Rhea" id="RHEA:11029"/>
    </physiologicalReaction>
</comment>
<dbReference type="InterPro" id="IPR022672">
    <property type="entry name" value="Hexokinase_N"/>
</dbReference>
<dbReference type="InterPro" id="IPR019807">
    <property type="entry name" value="Hexokinase_BS"/>
</dbReference>
<keyword evidence="7 14" id="KW-0067">ATP-binding</keyword>
<comment type="similarity">
    <text evidence="3 14">Belongs to the hexokinase family.</text>
</comment>
<keyword evidence="6 14" id="KW-0418">Kinase</keyword>
<dbReference type="RefSeq" id="XP_030375921.1">
    <property type="nucleotide sequence ID" value="XM_030520061.1"/>
</dbReference>
<sequence length="450" mass="50156">MANTSIYPEALSICKMFDMSDEQMQDVVQRMTKEMSMGLTKETHPRAVIKCWITYVQDLPTGKERGKYLALDLGGTNFRVLLVHLKSEYDVDIQSKSYVMGQALMTGSGKDLFDFIAECLANFVQEHRVDKEDLPLGFTFSFPVQQLGLTKGILVTWTKGFSCDGVVGKNVVELLQEAIVRRGDLRINIVAILNDTTGTLMSCAFKKHNCRIGLIVGTGCNACYVEKTANAQVFEHYQTSAKPNMIINCEWGAFGDNGVLDFIRTPYDKIVDKQTPNVGRQTFEKCISGMYLGELVRLIIVDLKERGILFKNIDSQVLKQKWKFETKFLSEAESDPPGSFRNMGQILDQCGIRGATDSDKACVRYICETISRRSAKLVACGLVCLINRMGVNDLSVGIDGSVYRFHPKYHNLLTEYMNKLLKSAVKFELVLSEDGSGRGAALIAAVASQK</sequence>
<evidence type="ECO:0000256" key="1">
    <source>
        <dbReference type="ARBA" id="ARBA00004888"/>
    </source>
</evidence>
<dbReference type="FunFam" id="3.40.367.20:FF:000005">
    <property type="entry name" value="Phosphotransferase"/>
    <property type="match status" value="1"/>
</dbReference>
<evidence type="ECO:0000256" key="7">
    <source>
        <dbReference type="ARBA" id="ARBA00022840"/>
    </source>
</evidence>
<dbReference type="Pfam" id="PF00349">
    <property type="entry name" value="Hexokinase_1"/>
    <property type="match status" value="1"/>
</dbReference>
<evidence type="ECO:0000256" key="8">
    <source>
        <dbReference type="ARBA" id="ARBA00023152"/>
    </source>
</evidence>
<dbReference type="PROSITE" id="PS00378">
    <property type="entry name" value="HEXOKINASE_1"/>
    <property type="match status" value="1"/>
</dbReference>
<comment type="pathway">
    <text evidence="1">Carbohydrate degradation; glycolysis; D-glyceraldehyde 3-phosphate and glycerone phosphate from D-glucose: step 1/4.</text>
</comment>
<dbReference type="GO" id="GO:0006096">
    <property type="term" value="P:glycolytic process"/>
    <property type="evidence" value="ECO:0007669"/>
    <property type="project" value="UniProtKB-UniPathway"/>
</dbReference>
<gene>
    <name evidence="18" type="primary">LOC115625142</name>
</gene>
<dbReference type="Gene3D" id="3.30.420.40">
    <property type="match status" value="1"/>
</dbReference>
<evidence type="ECO:0000313" key="18">
    <source>
        <dbReference type="RefSeq" id="XP_030375921.1"/>
    </source>
</evidence>
<dbReference type="EC" id="2.7.1.-" evidence="14"/>
<dbReference type="FunFam" id="3.30.420.40:FF:000095">
    <property type="entry name" value="Phosphotransferase"/>
    <property type="match status" value="1"/>
</dbReference>
<evidence type="ECO:0000256" key="13">
    <source>
        <dbReference type="ARBA" id="ARBA00059457"/>
    </source>
</evidence>
<accession>A0A6J2TGT4</accession>
<feature type="domain" description="Hexokinase C-terminal" evidence="16">
    <location>
        <begin position="211"/>
        <end position="446"/>
    </location>
</feature>